<proteinExistence type="predicted"/>
<dbReference type="Proteomes" id="UP000499080">
    <property type="component" value="Unassembled WGS sequence"/>
</dbReference>
<reference evidence="2 3" key="1">
    <citation type="journal article" date="2019" name="Sci. Rep.">
        <title>Orb-weaving spider Araneus ventricosus genome elucidates the spidroin gene catalogue.</title>
        <authorList>
            <person name="Kono N."/>
            <person name="Nakamura H."/>
            <person name="Ohtoshi R."/>
            <person name="Moran D.A.P."/>
            <person name="Shinohara A."/>
            <person name="Yoshida Y."/>
            <person name="Fujiwara M."/>
            <person name="Mori M."/>
            <person name="Tomita M."/>
            <person name="Arakawa K."/>
        </authorList>
    </citation>
    <scope>NUCLEOTIDE SEQUENCE [LARGE SCALE GENOMIC DNA]</scope>
</reference>
<name>A0A4Y2HUX9_ARAVE</name>
<dbReference type="EMBL" id="BGPR01002173">
    <property type="protein sequence ID" value="GBM69015.1"/>
    <property type="molecule type" value="Genomic_DNA"/>
</dbReference>
<gene>
    <name evidence="2" type="ORF">AVEN_69668-2_1</name>
</gene>
<organism evidence="2 3">
    <name type="scientific">Araneus ventricosus</name>
    <name type="common">Orbweaver spider</name>
    <name type="synonym">Epeira ventricosa</name>
    <dbReference type="NCBI Taxonomy" id="182803"/>
    <lineage>
        <taxon>Eukaryota</taxon>
        <taxon>Metazoa</taxon>
        <taxon>Ecdysozoa</taxon>
        <taxon>Arthropoda</taxon>
        <taxon>Chelicerata</taxon>
        <taxon>Arachnida</taxon>
        <taxon>Araneae</taxon>
        <taxon>Araneomorphae</taxon>
        <taxon>Entelegynae</taxon>
        <taxon>Araneoidea</taxon>
        <taxon>Araneidae</taxon>
        <taxon>Araneus</taxon>
    </lineage>
</organism>
<accession>A0A4Y2HUX9</accession>
<evidence type="ECO:0000313" key="3">
    <source>
        <dbReference type="Proteomes" id="UP000499080"/>
    </source>
</evidence>
<feature type="non-terminal residue" evidence="2">
    <location>
        <position position="1"/>
    </location>
</feature>
<comment type="caution">
    <text evidence="2">The sequence shown here is derived from an EMBL/GenBank/DDBJ whole genome shotgun (WGS) entry which is preliminary data.</text>
</comment>
<feature type="region of interest" description="Disordered" evidence="1">
    <location>
        <begin position="1"/>
        <end position="54"/>
    </location>
</feature>
<dbReference type="AlphaFoldDB" id="A0A4Y2HUX9"/>
<evidence type="ECO:0000256" key="1">
    <source>
        <dbReference type="SAM" id="MobiDB-lite"/>
    </source>
</evidence>
<keyword evidence="3" id="KW-1185">Reference proteome</keyword>
<sequence>TQPALKGVRSSAVRKERVQAASPTEQKEHKLRSSRQRTHGPEQPGAPMTHQRSTSCGFIEIKLSFYMHCPEHGK</sequence>
<feature type="compositionally biased region" description="Basic residues" evidence="1">
    <location>
        <begin position="29"/>
        <end position="38"/>
    </location>
</feature>
<evidence type="ECO:0000313" key="2">
    <source>
        <dbReference type="EMBL" id="GBM69015.1"/>
    </source>
</evidence>
<protein>
    <submittedName>
        <fullName evidence="2">Uncharacterized protein</fullName>
    </submittedName>
</protein>